<sequence length="107" mass="12540">MTNQVCSRCGSYLITDSQNYLVNDIKEELKSESNTCGKCSKEELELKIELIKAGQIDNILKDPKWNKKKLLENLDYYLENGLMVFTEYFHLKKGYCCKNNCRHCPYN</sequence>
<dbReference type="RefSeq" id="WP_137090675.1">
    <property type="nucleotide sequence ID" value="NZ_CP028923.1"/>
</dbReference>
<dbReference type="Pfam" id="PF17653">
    <property type="entry name" value="DUF5522"/>
    <property type="match status" value="1"/>
</dbReference>
<reference evidence="1 2" key="1">
    <citation type="submission" date="2018-04" db="EMBL/GenBank/DDBJ databases">
        <title>Complete genome uncultured novel isolate.</title>
        <authorList>
            <person name="Merlino G."/>
        </authorList>
    </citation>
    <scope>NUCLEOTIDE SEQUENCE [LARGE SCALE GENOMIC DNA]</scope>
    <source>
        <strain evidence="2">R1DC9</strain>
    </source>
</reference>
<dbReference type="EMBL" id="CP028923">
    <property type="protein sequence ID" value="QCK15089.1"/>
    <property type="molecule type" value="Genomic_DNA"/>
</dbReference>
<dbReference type="Proteomes" id="UP000298616">
    <property type="component" value="Chromosome"/>
</dbReference>
<dbReference type="KEGG" id="fpf:DCC35_10180"/>
<dbReference type="AlphaFoldDB" id="A0A4D7JFY1"/>
<evidence type="ECO:0000313" key="1">
    <source>
        <dbReference type="EMBL" id="QCK15089.1"/>
    </source>
</evidence>
<name>A0A4D7JFY1_9BACT</name>
<evidence type="ECO:0000313" key="2">
    <source>
        <dbReference type="Proteomes" id="UP000298616"/>
    </source>
</evidence>
<dbReference type="InterPro" id="IPR040807">
    <property type="entry name" value="DUF5522"/>
</dbReference>
<accession>A0A4D7JFY1</accession>
<protein>
    <submittedName>
        <fullName evidence="1">Uncharacterized protein</fullName>
    </submittedName>
</protein>
<keyword evidence="2" id="KW-1185">Reference proteome</keyword>
<gene>
    <name evidence="1" type="ORF">DCC35_10180</name>
</gene>
<dbReference type="OrthoDB" id="9800168at2"/>
<organism evidence="1 2">
    <name type="scientific">Mangrovivirga cuniculi</name>
    <dbReference type="NCBI Taxonomy" id="2715131"/>
    <lineage>
        <taxon>Bacteria</taxon>
        <taxon>Pseudomonadati</taxon>
        <taxon>Bacteroidota</taxon>
        <taxon>Cytophagia</taxon>
        <taxon>Cytophagales</taxon>
        <taxon>Mangrovivirgaceae</taxon>
        <taxon>Mangrovivirga</taxon>
    </lineage>
</organism>
<proteinExistence type="predicted"/>